<reference evidence="2" key="1">
    <citation type="journal article" date="2022" name="bioRxiv">
        <title>Sequencing and chromosome-scale assembly of the giantPleurodeles waltlgenome.</title>
        <authorList>
            <person name="Brown T."/>
            <person name="Elewa A."/>
            <person name="Iarovenko S."/>
            <person name="Subramanian E."/>
            <person name="Araus A.J."/>
            <person name="Petzold A."/>
            <person name="Susuki M."/>
            <person name="Suzuki K.-i.T."/>
            <person name="Hayashi T."/>
            <person name="Toyoda A."/>
            <person name="Oliveira C."/>
            <person name="Osipova E."/>
            <person name="Leigh N.D."/>
            <person name="Simon A."/>
            <person name="Yun M.H."/>
        </authorList>
    </citation>
    <scope>NUCLEOTIDE SEQUENCE</scope>
    <source>
        <strain evidence="2">20211129_DDA</strain>
        <tissue evidence="2">Liver</tissue>
    </source>
</reference>
<gene>
    <name evidence="2" type="ORF">NDU88_005180</name>
</gene>
<accession>A0AAV7UHE0</accession>
<name>A0AAV7UHE0_PLEWA</name>
<feature type="region of interest" description="Disordered" evidence="1">
    <location>
        <begin position="1"/>
        <end position="70"/>
    </location>
</feature>
<evidence type="ECO:0000313" key="3">
    <source>
        <dbReference type="Proteomes" id="UP001066276"/>
    </source>
</evidence>
<proteinExistence type="predicted"/>
<organism evidence="2 3">
    <name type="scientific">Pleurodeles waltl</name>
    <name type="common">Iberian ribbed newt</name>
    <dbReference type="NCBI Taxonomy" id="8319"/>
    <lineage>
        <taxon>Eukaryota</taxon>
        <taxon>Metazoa</taxon>
        <taxon>Chordata</taxon>
        <taxon>Craniata</taxon>
        <taxon>Vertebrata</taxon>
        <taxon>Euteleostomi</taxon>
        <taxon>Amphibia</taxon>
        <taxon>Batrachia</taxon>
        <taxon>Caudata</taxon>
        <taxon>Salamandroidea</taxon>
        <taxon>Salamandridae</taxon>
        <taxon>Pleurodelinae</taxon>
        <taxon>Pleurodeles</taxon>
    </lineage>
</organism>
<evidence type="ECO:0000256" key="1">
    <source>
        <dbReference type="SAM" id="MobiDB-lite"/>
    </source>
</evidence>
<protein>
    <submittedName>
        <fullName evidence="2">Uncharacterized protein</fullName>
    </submittedName>
</protein>
<comment type="caution">
    <text evidence="2">The sequence shown here is derived from an EMBL/GenBank/DDBJ whole genome shotgun (WGS) entry which is preliminary data.</text>
</comment>
<dbReference type="Proteomes" id="UP001066276">
    <property type="component" value="Chromosome 3_1"/>
</dbReference>
<dbReference type="EMBL" id="JANPWB010000005">
    <property type="protein sequence ID" value="KAJ1188419.1"/>
    <property type="molecule type" value="Genomic_DNA"/>
</dbReference>
<dbReference type="AlphaFoldDB" id="A0AAV7UHE0"/>
<sequence>MGDAARSPNPHLATGPAAGPSKAQGRPPPITSMHFRPSHRPLGPSRLCWSPQGCRGPEGPPPRTGAVEQRAPPNRLCHRCGRPPLQHDLLGPSCHLTCGPREVRDHRLSSAGTKQSDPAVPELSACRPTAGGGSLLPQVPQDLLRISPIAGAH</sequence>
<keyword evidence="3" id="KW-1185">Reference proteome</keyword>
<evidence type="ECO:0000313" key="2">
    <source>
        <dbReference type="EMBL" id="KAJ1188419.1"/>
    </source>
</evidence>